<protein>
    <recommendedName>
        <fullName evidence="4">Aspartate/glutamate leucyltransferase</fullName>
        <ecNumber evidence="4">2.3.2.29</ecNumber>
    </recommendedName>
</protein>
<feature type="domain" description="N-end rule aminoacyl transferase C-terminal" evidence="6">
    <location>
        <begin position="101"/>
        <end position="224"/>
    </location>
</feature>
<evidence type="ECO:0000256" key="3">
    <source>
        <dbReference type="ARBA" id="ARBA00023315"/>
    </source>
</evidence>
<reference evidence="7 8" key="1">
    <citation type="journal article" date="2014" name="Genome Announc.">
        <title>Draft genome sequences of eight enterohepatic helicobacter species isolated from both laboratory and wild rodents.</title>
        <authorList>
            <person name="Sheh A."/>
            <person name="Shen Z."/>
            <person name="Fox J.G."/>
        </authorList>
    </citation>
    <scope>NUCLEOTIDE SEQUENCE [LARGE SCALE GENOMIC DNA]</scope>
    <source>
        <strain evidence="7 8">MIT 01-6451</strain>
    </source>
</reference>
<comment type="similarity">
    <text evidence="4">Belongs to the R-transferase family. Bpt subfamily.</text>
</comment>
<dbReference type="GO" id="GO:0008914">
    <property type="term" value="F:leucyl-tRNA--protein transferase activity"/>
    <property type="evidence" value="ECO:0007669"/>
    <property type="project" value="UniProtKB-UniRule"/>
</dbReference>
<dbReference type="GO" id="GO:0071596">
    <property type="term" value="P:ubiquitin-dependent protein catabolic process via the N-end rule pathway"/>
    <property type="evidence" value="ECO:0007669"/>
    <property type="project" value="InterPro"/>
</dbReference>
<evidence type="ECO:0000313" key="8">
    <source>
        <dbReference type="Proteomes" id="UP000029707"/>
    </source>
</evidence>
<dbReference type="PANTHER" id="PTHR21367:SF1">
    <property type="entry name" value="ARGINYL-TRNA--PROTEIN TRANSFERASE 1"/>
    <property type="match status" value="1"/>
</dbReference>
<dbReference type="RefSeq" id="WP_034363616.1">
    <property type="nucleotide sequence ID" value="NZ_CAJUDB010000006.1"/>
</dbReference>
<keyword evidence="2 4" id="KW-0808">Transferase</keyword>
<dbReference type="OrthoDB" id="9782022at2"/>
<proteinExistence type="inferred from homology"/>
<keyword evidence="1 4" id="KW-0963">Cytoplasm</keyword>
<comment type="function">
    <text evidence="4">Functions in the N-end rule pathway of protein degradation where it conjugates Leu from its aminoacyl-tRNA to the N-termini of proteins containing an N-terminal aspartate or glutamate.</text>
</comment>
<sequence>MRLVEFYSEKKVCSYIDSKQSTFRYFHIQNVTPSFYYGLLERGWRRFGNYFFTPMCEGCTDCISIRTLIDNFTFSRNHKRVLKKAENIDIYIQKPTISQAHIELYNRYHRVMRDKKGWEYAPITPESYMDMFVDGHQDFGYEILYFIDSQLVGVGLVDALFDSITAVYFYYDHAFAHHSLGTLNILKQIQIGKENGLKYFYPGYWIKDHYCMGYKERFTPFEVLKNIPDVFETPIWEMYEGKTNQIRGGK</sequence>
<dbReference type="InterPro" id="IPR017138">
    <property type="entry name" value="Asp_Glu_LeuTrfase"/>
</dbReference>
<keyword evidence="3 4" id="KW-0012">Acyltransferase</keyword>
<dbReference type="InterPro" id="IPR030700">
    <property type="entry name" value="N-end_Aminoacyl_Trfase"/>
</dbReference>
<comment type="catalytic activity">
    <reaction evidence="4">
        <text>N-terminal L-aspartyl-[protein] + L-leucyl-tRNA(Leu) = N-terminal L-leucyl-L-aspartyl-[protein] + tRNA(Leu) + H(+)</text>
        <dbReference type="Rhea" id="RHEA:50420"/>
        <dbReference type="Rhea" id="RHEA-COMP:9613"/>
        <dbReference type="Rhea" id="RHEA-COMP:9622"/>
        <dbReference type="Rhea" id="RHEA-COMP:12669"/>
        <dbReference type="Rhea" id="RHEA-COMP:12674"/>
        <dbReference type="ChEBI" id="CHEBI:15378"/>
        <dbReference type="ChEBI" id="CHEBI:64720"/>
        <dbReference type="ChEBI" id="CHEBI:78442"/>
        <dbReference type="ChEBI" id="CHEBI:78494"/>
        <dbReference type="ChEBI" id="CHEBI:133042"/>
        <dbReference type="EC" id="2.3.2.29"/>
    </reaction>
</comment>
<dbReference type="NCBIfam" id="NF002346">
    <property type="entry name" value="PRK01305.2-3"/>
    <property type="match status" value="1"/>
</dbReference>
<dbReference type="Proteomes" id="UP000029707">
    <property type="component" value="Unassembled WGS sequence"/>
</dbReference>
<dbReference type="GO" id="GO:0005737">
    <property type="term" value="C:cytoplasm"/>
    <property type="evidence" value="ECO:0007669"/>
    <property type="project" value="UniProtKB-SubCell"/>
</dbReference>
<evidence type="ECO:0000259" key="6">
    <source>
        <dbReference type="Pfam" id="PF04377"/>
    </source>
</evidence>
<dbReference type="EC" id="2.3.2.29" evidence="4"/>
<dbReference type="InterPro" id="IPR007471">
    <property type="entry name" value="N-end_Aminoacyl_Trfase_N"/>
</dbReference>
<dbReference type="Gene3D" id="3.40.630.30">
    <property type="match status" value="1"/>
</dbReference>
<dbReference type="HAMAP" id="MF_00689">
    <property type="entry name" value="Bpt"/>
    <property type="match status" value="1"/>
</dbReference>
<dbReference type="AlphaFoldDB" id="A0A4U8TS32"/>
<dbReference type="SUPFAM" id="SSF55729">
    <property type="entry name" value="Acyl-CoA N-acyltransferases (Nat)"/>
    <property type="match status" value="1"/>
</dbReference>
<dbReference type="Pfam" id="PF04376">
    <property type="entry name" value="ATE_N"/>
    <property type="match status" value="1"/>
</dbReference>
<dbReference type="STRING" id="425400.LS65_09210"/>
<name>A0A4U8TS32_9HELI</name>
<comment type="catalytic activity">
    <reaction evidence="4">
        <text>N-terminal L-glutamyl-[protein] + L-leucyl-tRNA(Leu) = N-terminal L-leucyl-L-glutamyl-[protein] + tRNA(Leu) + H(+)</text>
        <dbReference type="Rhea" id="RHEA:50412"/>
        <dbReference type="Rhea" id="RHEA-COMP:9613"/>
        <dbReference type="Rhea" id="RHEA-COMP:9622"/>
        <dbReference type="Rhea" id="RHEA-COMP:12664"/>
        <dbReference type="Rhea" id="RHEA-COMP:12668"/>
        <dbReference type="ChEBI" id="CHEBI:15378"/>
        <dbReference type="ChEBI" id="CHEBI:64721"/>
        <dbReference type="ChEBI" id="CHEBI:78442"/>
        <dbReference type="ChEBI" id="CHEBI:78494"/>
        <dbReference type="ChEBI" id="CHEBI:133041"/>
        <dbReference type="EC" id="2.3.2.29"/>
    </reaction>
</comment>
<evidence type="ECO:0000259" key="5">
    <source>
        <dbReference type="Pfam" id="PF04376"/>
    </source>
</evidence>
<dbReference type="NCBIfam" id="NF002344">
    <property type="entry name" value="PRK01305.2-1"/>
    <property type="match status" value="1"/>
</dbReference>
<dbReference type="PIRSF" id="PIRSF037208">
    <property type="entry name" value="ATE_pro_prd"/>
    <property type="match status" value="1"/>
</dbReference>
<dbReference type="GO" id="GO:0004057">
    <property type="term" value="F:arginyl-tRNA--protein transferase activity"/>
    <property type="evidence" value="ECO:0007669"/>
    <property type="project" value="InterPro"/>
</dbReference>
<keyword evidence="8" id="KW-1185">Reference proteome</keyword>
<dbReference type="EMBL" id="JRMQ02000006">
    <property type="protein sequence ID" value="TLE01788.1"/>
    <property type="molecule type" value="Genomic_DNA"/>
</dbReference>
<comment type="subcellular location">
    <subcellularLocation>
        <location evidence="4">Cytoplasm</location>
    </subcellularLocation>
</comment>
<evidence type="ECO:0000256" key="2">
    <source>
        <dbReference type="ARBA" id="ARBA00022679"/>
    </source>
</evidence>
<accession>A0A4U8TS32</accession>
<organism evidence="7 8">
    <name type="scientific">Helicobacter japonicus</name>
    <dbReference type="NCBI Taxonomy" id="425400"/>
    <lineage>
        <taxon>Bacteria</taxon>
        <taxon>Pseudomonadati</taxon>
        <taxon>Campylobacterota</taxon>
        <taxon>Epsilonproteobacteria</taxon>
        <taxon>Campylobacterales</taxon>
        <taxon>Helicobacteraceae</taxon>
        <taxon>Helicobacter</taxon>
    </lineage>
</organism>
<evidence type="ECO:0000313" key="7">
    <source>
        <dbReference type="EMBL" id="TLE01788.1"/>
    </source>
</evidence>
<comment type="caution">
    <text evidence="7">The sequence shown here is derived from an EMBL/GenBank/DDBJ whole genome shotgun (WGS) entry which is preliminary data.</text>
</comment>
<dbReference type="InterPro" id="IPR007472">
    <property type="entry name" value="N-end_Aminoacyl_Trfase_C"/>
</dbReference>
<gene>
    <name evidence="4" type="primary">bpt</name>
    <name evidence="7" type="ORF">LS65_005535</name>
</gene>
<dbReference type="PANTHER" id="PTHR21367">
    <property type="entry name" value="ARGININE-TRNA-PROTEIN TRANSFERASE 1"/>
    <property type="match status" value="1"/>
</dbReference>
<dbReference type="Pfam" id="PF04377">
    <property type="entry name" value="ATE_C"/>
    <property type="match status" value="1"/>
</dbReference>
<feature type="domain" description="N-end aminoacyl transferase N-terminal" evidence="5">
    <location>
        <begin position="13"/>
        <end position="80"/>
    </location>
</feature>
<evidence type="ECO:0000256" key="1">
    <source>
        <dbReference type="ARBA" id="ARBA00022490"/>
    </source>
</evidence>
<dbReference type="InterPro" id="IPR016181">
    <property type="entry name" value="Acyl_CoA_acyltransferase"/>
</dbReference>
<evidence type="ECO:0000256" key="4">
    <source>
        <dbReference type="HAMAP-Rule" id="MF_00689"/>
    </source>
</evidence>